<dbReference type="CDD" id="cd09272">
    <property type="entry name" value="RNase_HI_RT_Ty1"/>
    <property type="match status" value="1"/>
</dbReference>
<gene>
    <name evidence="2" type="ORF">LWI29_028589</name>
</gene>
<dbReference type="PANTHER" id="PTHR11439:SF500">
    <property type="entry name" value="RNA-DIRECTED DNA POLYMERASE"/>
    <property type="match status" value="1"/>
</dbReference>
<reference evidence="2" key="2">
    <citation type="submission" date="2023-06" db="EMBL/GenBank/DDBJ databases">
        <authorList>
            <person name="Swenson N.G."/>
            <person name="Wegrzyn J.L."/>
            <person name="Mcevoy S.L."/>
        </authorList>
    </citation>
    <scope>NUCLEOTIDE SEQUENCE</scope>
    <source>
        <strain evidence="2">NS2018</strain>
        <tissue evidence="2">Leaf</tissue>
    </source>
</reference>
<keyword evidence="3" id="KW-1185">Reference proteome</keyword>
<feature type="domain" description="Reverse transcriptase Ty1/copia-type" evidence="1">
    <location>
        <begin position="3"/>
        <end position="105"/>
    </location>
</feature>
<evidence type="ECO:0000313" key="2">
    <source>
        <dbReference type="EMBL" id="KAK0605599.1"/>
    </source>
</evidence>
<sequence>MAWGFVNSTSDTSLFLKFNGSDSLFLLVYVDDILITGSDSGAINKLISTLHNTFALKTLGQVNFFLGFEAFRDSTGLYLTQSKYVLDLLKKTNMLESKPIDTPIAAGTKLSLSDGIAFSDPTLYRSTVGALQYLTNTRPDISFVVNKLSQFLAAPTLVHWQACKRVLRYIKGTPHIGLWFQAASVFSLEAFSDADRASCIDDCRSTSGNCVLLGGNLISWSSRKQRVVARSSTEAEYRSMAQVTTDVIWLRSLLHELRIPVVGCPVVWCDNIGANSLSQNPVFHQCTKHIDIDTHFIREKVLAGEIDTRYVPTAHQIADILTKGFSRDRFQFLCAKLNLVASPQFSLREDDKPIDSSSKLSASIAEHNFYE</sequence>
<dbReference type="Proteomes" id="UP001168877">
    <property type="component" value="Unassembled WGS sequence"/>
</dbReference>
<dbReference type="InterPro" id="IPR043502">
    <property type="entry name" value="DNA/RNA_pol_sf"/>
</dbReference>
<name>A0AA39T9W3_ACESA</name>
<evidence type="ECO:0000259" key="1">
    <source>
        <dbReference type="Pfam" id="PF07727"/>
    </source>
</evidence>
<dbReference type="PANTHER" id="PTHR11439">
    <property type="entry name" value="GAG-POL-RELATED RETROTRANSPOSON"/>
    <property type="match status" value="1"/>
</dbReference>
<evidence type="ECO:0000313" key="3">
    <source>
        <dbReference type="Proteomes" id="UP001168877"/>
    </source>
</evidence>
<protein>
    <recommendedName>
        <fullName evidence="1">Reverse transcriptase Ty1/copia-type domain-containing protein</fullName>
    </recommendedName>
</protein>
<dbReference type="InterPro" id="IPR013103">
    <property type="entry name" value="RVT_2"/>
</dbReference>
<dbReference type="SUPFAM" id="SSF56672">
    <property type="entry name" value="DNA/RNA polymerases"/>
    <property type="match status" value="1"/>
</dbReference>
<dbReference type="AlphaFoldDB" id="A0AA39T9W3"/>
<dbReference type="EMBL" id="JAUESC010000002">
    <property type="protein sequence ID" value="KAK0605599.1"/>
    <property type="molecule type" value="Genomic_DNA"/>
</dbReference>
<proteinExistence type="predicted"/>
<organism evidence="2 3">
    <name type="scientific">Acer saccharum</name>
    <name type="common">Sugar maple</name>
    <dbReference type="NCBI Taxonomy" id="4024"/>
    <lineage>
        <taxon>Eukaryota</taxon>
        <taxon>Viridiplantae</taxon>
        <taxon>Streptophyta</taxon>
        <taxon>Embryophyta</taxon>
        <taxon>Tracheophyta</taxon>
        <taxon>Spermatophyta</taxon>
        <taxon>Magnoliopsida</taxon>
        <taxon>eudicotyledons</taxon>
        <taxon>Gunneridae</taxon>
        <taxon>Pentapetalae</taxon>
        <taxon>rosids</taxon>
        <taxon>malvids</taxon>
        <taxon>Sapindales</taxon>
        <taxon>Sapindaceae</taxon>
        <taxon>Hippocastanoideae</taxon>
        <taxon>Acereae</taxon>
        <taxon>Acer</taxon>
    </lineage>
</organism>
<dbReference type="Pfam" id="PF07727">
    <property type="entry name" value="RVT_2"/>
    <property type="match status" value="1"/>
</dbReference>
<accession>A0AA39T9W3</accession>
<comment type="caution">
    <text evidence="2">The sequence shown here is derived from an EMBL/GenBank/DDBJ whole genome shotgun (WGS) entry which is preliminary data.</text>
</comment>
<reference evidence="2" key="1">
    <citation type="journal article" date="2022" name="Plant J.">
        <title>Strategies of tolerance reflected in two North American maple genomes.</title>
        <authorList>
            <person name="McEvoy S.L."/>
            <person name="Sezen U.U."/>
            <person name="Trouern-Trend A."/>
            <person name="McMahon S.M."/>
            <person name="Schaberg P.G."/>
            <person name="Yang J."/>
            <person name="Wegrzyn J.L."/>
            <person name="Swenson N.G."/>
        </authorList>
    </citation>
    <scope>NUCLEOTIDE SEQUENCE</scope>
    <source>
        <strain evidence="2">NS2018</strain>
    </source>
</reference>